<dbReference type="Gene3D" id="3.80.10.10">
    <property type="entry name" value="Ribonuclease Inhibitor"/>
    <property type="match status" value="1"/>
</dbReference>
<name>A0A1Y6BDA3_9BACT</name>
<protein>
    <submittedName>
        <fullName evidence="4">Leucine Rich repeat-containing protein</fullName>
    </submittedName>
</protein>
<keyword evidence="1" id="KW-0433">Leucine-rich repeat</keyword>
<sequence>MNSILKSCIFVACSYCLWACSNAYSEKELENVEQDIDSEFGAGALGYGFDTYRGSFVQSCIRGYDSNSVSYEGTFQTTKYFDAPLDSEASQAIIGLSQDDPLPTIIGGKATKRVAIAAFATETPWTRNLVFGSVTRGVKARLKDPQLNSLAIEIADSANPSVIRGTCGDHFVSEVDLGSHFLIVARLELSSKDLFSDFSHRYHPESWSLDQLKNNIKGLLDQYPGNIIIKLAAYQEGGSQDPILGLQSDDPLVMTCDAINLSECVDRLDKLGRYGQGAYQQQLTNLEQTPLKANSAAFIKLHTKAYHDASITGLYINPSPALDPAVSQVRGDLTKSYVRHSADLSRANGLLKLTDEPADRLLISSMMKAIETNLLLIADTLDHCFADIHSCHSIKLELLLQPYSMLMLQKTLALEDYCQLETLTAAMAHTMKQIQRELSATDSMPCPDLAIALKAQKSLDLSGKEIEDLRPLSRLPQLKHLNLSDNQIVDLEPLRSSANIETLNLRGNLIARLGPLKHMEKLISLDLAYNELVDLEPLRQLSKLEELKLQGNRAQIFDWSPAASLNLRVFYKSLDHICEVERQYALVSGLAHSSEVKYHESINFAPLYTEPQERSSGIAIWVNCNALESFY</sequence>
<gene>
    <name evidence="4" type="ORF">SAMN06296036_103318</name>
</gene>
<keyword evidence="2" id="KW-0677">Repeat</keyword>
<keyword evidence="3" id="KW-0732">Signal</keyword>
<dbReference type="STRING" id="1513793.SAMN06296036_103318"/>
<organism evidence="4 5">
    <name type="scientific">Pseudobacteriovorax antillogorgiicola</name>
    <dbReference type="NCBI Taxonomy" id="1513793"/>
    <lineage>
        <taxon>Bacteria</taxon>
        <taxon>Pseudomonadati</taxon>
        <taxon>Bdellovibrionota</taxon>
        <taxon>Oligoflexia</taxon>
        <taxon>Oligoflexales</taxon>
        <taxon>Pseudobacteriovoracaceae</taxon>
        <taxon>Pseudobacteriovorax</taxon>
    </lineage>
</organism>
<dbReference type="PANTHER" id="PTHR46652:SF3">
    <property type="entry name" value="LEUCINE-RICH REPEAT-CONTAINING PROTEIN 9"/>
    <property type="match status" value="1"/>
</dbReference>
<evidence type="ECO:0000313" key="5">
    <source>
        <dbReference type="Proteomes" id="UP000192907"/>
    </source>
</evidence>
<dbReference type="SUPFAM" id="SSF52075">
    <property type="entry name" value="Outer arm dynein light chain 1"/>
    <property type="match status" value="1"/>
</dbReference>
<dbReference type="RefSeq" id="WP_143478126.1">
    <property type="nucleotide sequence ID" value="NZ_FWZT01000003.1"/>
</dbReference>
<dbReference type="InterPro" id="IPR050836">
    <property type="entry name" value="SDS22/Internalin_LRR"/>
</dbReference>
<dbReference type="InterPro" id="IPR032675">
    <property type="entry name" value="LRR_dom_sf"/>
</dbReference>
<dbReference type="Proteomes" id="UP000192907">
    <property type="component" value="Unassembled WGS sequence"/>
</dbReference>
<evidence type="ECO:0000256" key="2">
    <source>
        <dbReference type="ARBA" id="ARBA00022737"/>
    </source>
</evidence>
<evidence type="ECO:0000313" key="4">
    <source>
        <dbReference type="EMBL" id="SMF03191.1"/>
    </source>
</evidence>
<dbReference type="PROSITE" id="PS51450">
    <property type="entry name" value="LRR"/>
    <property type="match status" value="3"/>
</dbReference>
<accession>A0A1Y6BDA3</accession>
<dbReference type="EMBL" id="FWZT01000003">
    <property type="protein sequence ID" value="SMF03191.1"/>
    <property type="molecule type" value="Genomic_DNA"/>
</dbReference>
<feature type="chain" id="PRO_5011989096" evidence="3">
    <location>
        <begin position="24"/>
        <end position="631"/>
    </location>
</feature>
<dbReference type="Pfam" id="PF12799">
    <property type="entry name" value="LRR_4"/>
    <property type="match status" value="1"/>
</dbReference>
<keyword evidence="5" id="KW-1185">Reference proteome</keyword>
<dbReference type="AlphaFoldDB" id="A0A1Y6BDA3"/>
<dbReference type="InterPro" id="IPR025875">
    <property type="entry name" value="Leu-rich_rpt_4"/>
</dbReference>
<dbReference type="PANTHER" id="PTHR46652">
    <property type="entry name" value="LEUCINE-RICH REPEAT AND IQ DOMAIN-CONTAINING PROTEIN 1-RELATED"/>
    <property type="match status" value="1"/>
</dbReference>
<dbReference type="InterPro" id="IPR001611">
    <property type="entry name" value="Leu-rich_rpt"/>
</dbReference>
<reference evidence="5" key="1">
    <citation type="submission" date="2017-04" db="EMBL/GenBank/DDBJ databases">
        <authorList>
            <person name="Varghese N."/>
            <person name="Submissions S."/>
        </authorList>
    </citation>
    <scope>NUCLEOTIDE SEQUENCE [LARGE SCALE GENOMIC DNA]</scope>
    <source>
        <strain evidence="5">RKEM611</strain>
    </source>
</reference>
<evidence type="ECO:0000256" key="3">
    <source>
        <dbReference type="SAM" id="SignalP"/>
    </source>
</evidence>
<evidence type="ECO:0000256" key="1">
    <source>
        <dbReference type="ARBA" id="ARBA00022614"/>
    </source>
</evidence>
<feature type="signal peptide" evidence="3">
    <location>
        <begin position="1"/>
        <end position="23"/>
    </location>
</feature>
<proteinExistence type="predicted"/>